<feature type="region of interest" description="Disordered" evidence="15">
    <location>
        <begin position="241"/>
        <end position="286"/>
    </location>
</feature>
<dbReference type="PANTHER" id="PTHR13451">
    <property type="entry name" value="CLASS II CROSSOVER JUNCTION ENDONUCLEASE MUS81"/>
    <property type="match status" value="1"/>
</dbReference>
<dbReference type="InterPro" id="IPR011335">
    <property type="entry name" value="Restrct_endonuc-II-like"/>
</dbReference>
<dbReference type="InterPro" id="IPR027421">
    <property type="entry name" value="DNA_pol_lamdba_lyase_dom_sf"/>
</dbReference>
<dbReference type="GO" id="GO:0003677">
    <property type="term" value="F:DNA binding"/>
    <property type="evidence" value="ECO:0007669"/>
    <property type="project" value="UniProtKB-UniRule"/>
</dbReference>
<dbReference type="InterPro" id="IPR033309">
    <property type="entry name" value="Mus81"/>
</dbReference>
<dbReference type="InterPro" id="IPR006166">
    <property type="entry name" value="ERCC4_domain"/>
</dbReference>
<evidence type="ECO:0000256" key="12">
    <source>
        <dbReference type="ARBA" id="ARBA00023242"/>
    </source>
</evidence>
<dbReference type="InterPro" id="IPR036388">
    <property type="entry name" value="WH-like_DNA-bd_sf"/>
</dbReference>
<dbReference type="SUPFAM" id="SSF47802">
    <property type="entry name" value="DNA polymerase beta, N-terminal domain-like"/>
    <property type="match status" value="1"/>
</dbReference>
<dbReference type="CDD" id="cd20074">
    <property type="entry name" value="XPF_nuclease_Mus81"/>
    <property type="match status" value="1"/>
</dbReference>
<evidence type="ECO:0000256" key="2">
    <source>
        <dbReference type="ARBA" id="ARBA00004123"/>
    </source>
</evidence>
<comment type="cofactor">
    <cofactor evidence="1 14">
        <name>Mg(2+)</name>
        <dbReference type="ChEBI" id="CHEBI:18420"/>
    </cofactor>
</comment>
<evidence type="ECO:0000259" key="16">
    <source>
        <dbReference type="SMART" id="SM00891"/>
    </source>
</evidence>
<gene>
    <name evidence="17" type="ORF">VP01_2703g1</name>
</gene>
<proteinExistence type="inferred from homology"/>
<dbReference type="Gene3D" id="3.40.50.10130">
    <property type="match status" value="1"/>
</dbReference>
<keyword evidence="6 14" id="KW-0255">Endonuclease</keyword>
<comment type="subcellular location">
    <subcellularLocation>
        <location evidence="2 14">Nucleus</location>
    </subcellularLocation>
</comment>
<dbReference type="GO" id="GO:0046872">
    <property type="term" value="F:metal ion binding"/>
    <property type="evidence" value="ECO:0007669"/>
    <property type="project" value="UniProtKB-UniRule"/>
</dbReference>
<dbReference type="InterPro" id="IPR047417">
    <property type="entry name" value="WHD_MUS81"/>
</dbReference>
<evidence type="ECO:0000256" key="15">
    <source>
        <dbReference type="SAM" id="MobiDB-lite"/>
    </source>
</evidence>
<evidence type="ECO:0000256" key="9">
    <source>
        <dbReference type="ARBA" id="ARBA00022842"/>
    </source>
</evidence>
<keyword evidence="12 14" id="KW-0539">Nucleus</keyword>
<evidence type="ECO:0000256" key="8">
    <source>
        <dbReference type="ARBA" id="ARBA00022801"/>
    </source>
</evidence>
<dbReference type="EMBL" id="LAVV01007617">
    <property type="protein sequence ID" value="KNZ55346.1"/>
    <property type="molecule type" value="Genomic_DNA"/>
</dbReference>
<dbReference type="Pfam" id="PF14716">
    <property type="entry name" value="HHH_8"/>
    <property type="match status" value="1"/>
</dbReference>
<evidence type="ECO:0000256" key="11">
    <source>
        <dbReference type="ARBA" id="ARBA00023204"/>
    </source>
</evidence>
<keyword evidence="8 14" id="KW-0378">Hydrolase</keyword>
<dbReference type="GO" id="GO:0000712">
    <property type="term" value="P:resolution of meiotic recombination intermediates"/>
    <property type="evidence" value="ECO:0007669"/>
    <property type="project" value="TreeGrafter"/>
</dbReference>
<dbReference type="InterPro" id="IPR010996">
    <property type="entry name" value="HHH_MUS81"/>
</dbReference>
<dbReference type="AlphaFoldDB" id="A0A0L6V3L8"/>
<dbReference type="EC" id="3.1.22.-" evidence="14"/>
<feature type="region of interest" description="Disordered" evidence="15">
    <location>
        <begin position="443"/>
        <end position="528"/>
    </location>
</feature>
<evidence type="ECO:0000256" key="13">
    <source>
        <dbReference type="ARBA" id="ARBA00023254"/>
    </source>
</evidence>
<dbReference type="VEuPathDB" id="FungiDB:VP01_2703g1"/>
<keyword evidence="13" id="KW-0469">Meiosis</keyword>
<reference evidence="17 18" key="1">
    <citation type="submission" date="2015-08" db="EMBL/GenBank/DDBJ databases">
        <title>Next Generation Sequencing and Analysis of the Genome of Puccinia sorghi L Schw, the Causal Agent of Maize Common Rust.</title>
        <authorList>
            <person name="Rochi L."/>
            <person name="Burguener G."/>
            <person name="Darino M."/>
            <person name="Turjanski A."/>
            <person name="Kreff E."/>
            <person name="Dieguez M.J."/>
            <person name="Sacco F."/>
        </authorList>
    </citation>
    <scope>NUCLEOTIDE SEQUENCE [LARGE SCALE GENOMIC DNA]</scope>
    <source>
        <strain evidence="17 18">RO10H11247</strain>
    </source>
</reference>
<dbReference type="GO" id="GO:0048257">
    <property type="term" value="F:3'-flap endonuclease activity"/>
    <property type="evidence" value="ECO:0007669"/>
    <property type="project" value="TreeGrafter"/>
</dbReference>
<dbReference type="InterPro" id="IPR047416">
    <property type="entry name" value="XPF_nuclease_Mus81"/>
</dbReference>
<dbReference type="STRING" id="27349.A0A0L6V3L8"/>
<dbReference type="Pfam" id="PF02732">
    <property type="entry name" value="ERCC4"/>
    <property type="match status" value="1"/>
</dbReference>
<evidence type="ECO:0000256" key="7">
    <source>
        <dbReference type="ARBA" id="ARBA00022763"/>
    </source>
</evidence>
<comment type="similarity">
    <text evidence="3 14">Belongs to the XPF family.</text>
</comment>
<keyword evidence="11 14" id="KW-0234">DNA repair</keyword>
<keyword evidence="18" id="KW-1185">Reference proteome</keyword>
<dbReference type="GO" id="GO:0031297">
    <property type="term" value="P:replication fork processing"/>
    <property type="evidence" value="ECO:0007669"/>
    <property type="project" value="UniProtKB-ARBA"/>
</dbReference>
<comment type="function">
    <text evidence="14">Interacts with EME1 to form a DNA structure-specific endonuclease with substrate preference for branched DNA structures with a 5'-end at the branch nick. Typical substrates include 3'-flap structures, D-loops, replication forks and nicked Holliday junctions. May be required in mitosis for the processing of stalled or collapsed replication fork intermediates. May be required in meiosis for the repair of meiosis-specific double strand breaks subsequent to single-end invasion (SEI).</text>
</comment>
<feature type="domain" description="ERCC4" evidence="16">
    <location>
        <begin position="555"/>
        <end position="659"/>
    </location>
</feature>
<dbReference type="OrthoDB" id="5963188at2759"/>
<evidence type="ECO:0000256" key="6">
    <source>
        <dbReference type="ARBA" id="ARBA00022759"/>
    </source>
</evidence>
<evidence type="ECO:0000256" key="1">
    <source>
        <dbReference type="ARBA" id="ARBA00001946"/>
    </source>
</evidence>
<evidence type="ECO:0000256" key="14">
    <source>
        <dbReference type="RuleBase" id="RU369042"/>
    </source>
</evidence>
<dbReference type="CDD" id="cd21036">
    <property type="entry name" value="WH_MUS81"/>
    <property type="match status" value="1"/>
</dbReference>
<keyword evidence="7 14" id="KW-0227">DNA damage</keyword>
<evidence type="ECO:0000313" key="17">
    <source>
        <dbReference type="EMBL" id="KNZ55346.1"/>
    </source>
</evidence>
<dbReference type="Proteomes" id="UP000037035">
    <property type="component" value="Unassembled WGS sequence"/>
</dbReference>
<evidence type="ECO:0000313" key="18">
    <source>
        <dbReference type="Proteomes" id="UP000037035"/>
    </source>
</evidence>
<dbReference type="SMART" id="SM00891">
    <property type="entry name" value="ERCC4"/>
    <property type="match status" value="1"/>
</dbReference>
<dbReference type="GO" id="GO:0005634">
    <property type="term" value="C:nucleus"/>
    <property type="evidence" value="ECO:0007669"/>
    <property type="project" value="UniProtKB-SubCell"/>
</dbReference>
<dbReference type="GO" id="GO:0048476">
    <property type="term" value="C:Holliday junction resolvase complex"/>
    <property type="evidence" value="ECO:0007669"/>
    <property type="project" value="UniProtKB-UniRule"/>
</dbReference>
<keyword evidence="10 14" id="KW-0233">DNA recombination</keyword>
<protein>
    <recommendedName>
        <fullName evidence="14">Crossover junction endonuclease MUS81</fullName>
        <ecNumber evidence="14">3.1.22.-</ecNumber>
    </recommendedName>
</protein>
<sequence length="877" mass="98430">MAPPKEYPNSEWAGWIQEMAHQATDNNAKVSQTYSKAAKAIKNHPIKLNHPKDALSLPGVGPKIVKILSDRLEEWCQNNQVLFPPQGLVSLTRHVSVSSLSSHDASPPRGSTAATKINTRKSYHPKPRDAAWGILAAMYTFCEPTDLKKFSSREMITDRAARYSDCVYIDVRECTSNRYSPHWQSGIKALLKHALVITHATLRPTKYALTRTGYKTATVIAAHEEIPLLDVNLDDTLCQQEDVTSSRSPDPIPREDPPANSAVEVSSHDQSLQSNLASSENNNSLDAAPQPPLPFRFYYINTSLSPHMSCLYIKANRRVLQSNEAATWLNNKSKQSYCKVEYHCTQQLHQFRRNHVLVDEKESCFTLPCQQTMIGWLKSEKSIPTCPGLFPVGASRKHNPVKTDRASTVNFLLMSEQNSSKPKTRIYEPPGVLQATCQLAVTTDSSAPPDSCPAKRRPQVPTSPATAAISPHAAVHSCEVQPIQAPPKSHPKPSDPHVELNSNPKPSGSRPRASFATTDHVSRDVPKPRASIGTIGSIAHQVKAEVWKAKTYSVMLLIDNREVQSQNNRDGIFQACLSRARRTMGHQAKVQQRPLPVGDAIWVAVHNTTGKEVVLDSVVERKRLDDLCKSIVDARFHEQKARLKNSGLKDRIYLVESYYPHNNRDLYEQQIQTSQVEIMLLDDCQLQSTADWNESVEYLVMRTNVLNQLHQQLDILVFAFLICNHGNDSKKTIDLSVIPDKHIDRNSYLPFINELRRIQPDDYWVTSYNVYESLNGKSANLTVQELWGRMMHQVSGMSVEKVGEFVTRWPTPRSFTEEFYRKYRSLAVASSAHGAATPDSLSKWIEDQFSSGSAHHRKKLGPALSKKISELFSLSSY</sequence>
<dbReference type="FunFam" id="1.10.150.110:FF:000001">
    <property type="entry name" value="Putative Crossover junction endonuclease MUS81"/>
    <property type="match status" value="1"/>
</dbReference>
<comment type="subunit">
    <text evidence="14">Interacts with EME1.</text>
</comment>
<dbReference type="Gene3D" id="1.10.10.10">
    <property type="entry name" value="Winged helix-like DNA-binding domain superfamily/Winged helix DNA-binding domain"/>
    <property type="match status" value="1"/>
</dbReference>
<name>A0A0L6V3L8_9BASI</name>
<dbReference type="Gene3D" id="1.10.150.670">
    <property type="entry name" value="Crossover junction endonuclease EME1, DNA-binding domain"/>
    <property type="match status" value="1"/>
</dbReference>
<keyword evidence="5 14" id="KW-0479">Metal-binding</keyword>
<feature type="compositionally biased region" description="Low complexity" evidence="15">
    <location>
        <begin position="271"/>
        <end position="286"/>
    </location>
</feature>
<accession>A0A0L6V3L8</accession>
<keyword evidence="4 14" id="KW-0540">Nuclease</keyword>
<evidence type="ECO:0000256" key="5">
    <source>
        <dbReference type="ARBA" id="ARBA00022723"/>
    </source>
</evidence>
<dbReference type="GO" id="GO:0008821">
    <property type="term" value="F:crossover junction DNA endonuclease activity"/>
    <property type="evidence" value="ECO:0007669"/>
    <property type="project" value="UniProtKB-UniRule"/>
</dbReference>
<evidence type="ECO:0000256" key="3">
    <source>
        <dbReference type="ARBA" id="ARBA00010015"/>
    </source>
</evidence>
<dbReference type="GO" id="GO:0006308">
    <property type="term" value="P:DNA catabolic process"/>
    <property type="evidence" value="ECO:0007669"/>
    <property type="project" value="UniProtKB-UniRule"/>
</dbReference>
<keyword evidence="9 14" id="KW-0460">Magnesium</keyword>
<dbReference type="SUPFAM" id="SSF52980">
    <property type="entry name" value="Restriction endonuclease-like"/>
    <property type="match status" value="1"/>
</dbReference>
<evidence type="ECO:0000256" key="10">
    <source>
        <dbReference type="ARBA" id="ARBA00023172"/>
    </source>
</evidence>
<dbReference type="PANTHER" id="PTHR13451:SF0">
    <property type="entry name" value="CROSSOVER JUNCTION ENDONUCLEASE MUS81"/>
    <property type="match status" value="1"/>
</dbReference>
<dbReference type="Gene3D" id="1.10.150.110">
    <property type="entry name" value="DNA polymerase beta, N-terminal domain-like"/>
    <property type="match status" value="1"/>
</dbReference>
<dbReference type="InterPro" id="IPR042530">
    <property type="entry name" value="EME1/EME2_C"/>
</dbReference>
<dbReference type="FunFam" id="1.10.10.10:FF:000371">
    <property type="entry name" value="Crossover junction endonuclease MUS81"/>
    <property type="match status" value="1"/>
</dbReference>
<organism evidence="17 18">
    <name type="scientific">Puccinia sorghi</name>
    <dbReference type="NCBI Taxonomy" id="27349"/>
    <lineage>
        <taxon>Eukaryota</taxon>
        <taxon>Fungi</taxon>
        <taxon>Dikarya</taxon>
        <taxon>Basidiomycota</taxon>
        <taxon>Pucciniomycotina</taxon>
        <taxon>Pucciniomycetes</taxon>
        <taxon>Pucciniales</taxon>
        <taxon>Pucciniaceae</taxon>
        <taxon>Puccinia</taxon>
    </lineage>
</organism>
<dbReference type="FunFam" id="3.40.50.10130:FF:000003">
    <property type="entry name" value="Crossover junction endonuclease MUS81"/>
    <property type="match status" value="1"/>
</dbReference>
<comment type="caution">
    <text evidence="17">The sequence shown here is derived from an EMBL/GenBank/DDBJ whole genome shotgun (WGS) entry which is preliminary data.</text>
</comment>
<dbReference type="GO" id="GO:0000727">
    <property type="term" value="P:double-strand break repair via break-induced replication"/>
    <property type="evidence" value="ECO:0007669"/>
    <property type="project" value="UniProtKB-UniRule"/>
</dbReference>
<dbReference type="GO" id="GO:0031573">
    <property type="term" value="P:mitotic intra-S DNA damage checkpoint signaling"/>
    <property type="evidence" value="ECO:0007669"/>
    <property type="project" value="TreeGrafter"/>
</dbReference>
<evidence type="ECO:0000256" key="4">
    <source>
        <dbReference type="ARBA" id="ARBA00022722"/>
    </source>
</evidence>